<proteinExistence type="inferred from homology"/>
<keyword evidence="7" id="KW-0456">Lyase</keyword>
<dbReference type="GO" id="GO:0106300">
    <property type="term" value="P:protein-DNA covalent cross-linking repair"/>
    <property type="evidence" value="ECO:0007669"/>
    <property type="project" value="InterPro"/>
</dbReference>
<gene>
    <name evidence="9" type="ORF">GCM10011410_18820</name>
</gene>
<evidence type="ECO:0000256" key="2">
    <source>
        <dbReference type="ARBA" id="ARBA00022670"/>
    </source>
</evidence>
<dbReference type="Proteomes" id="UP000641514">
    <property type="component" value="Unassembled WGS sequence"/>
</dbReference>
<protein>
    <recommendedName>
        <fullName evidence="8">Abasic site processing protein</fullName>
        <ecNumber evidence="8">3.4.-.-</ecNumber>
    </recommendedName>
</protein>
<evidence type="ECO:0000313" key="10">
    <source>
        <dbReference type="Proteomes" id="UP000641514"/>
    </source>
</evidence>
<comment type="similarity">
    <text evidence="1 8">Belongs to the SOS response-associated peptidase family.</text>
</comment>
<sequence length="257" mass="28388">MCGRYAVTADPATLAAELDAIDETEPDEVRVGYNIAPTSTVAAVVDRHERSDDAPEDATGDVRRRIRAMRWGFVPVWAKQIQSGPLLFNARSESVATKPAFRQAYSRHRCLVPMEGWYEWVPQESATRSRPVKIPYFMSRADGQRLFAAGVWSAWRNPDDDHVLLSCAVLTTAAAGALARVHDRMPLMLPPNHWDQWLDPDASAPDVLLTNPGEEFAEQIDVRQVSTLVNSVRNDSPKLIEAVSSSAAAGSDSETLF</sequence>
<evidence type="ECO:0000256" key="5">
    <source>
        <dbReference type="ARBA" id="ARBA00023124"/>
    </source>
</evidence>
<keyword evidence="10" id="KW-1185">Reference proteome</keyword>
<dbReference type="InterPro" id="IPR036590">
    <property type="entry name" value="SRAP-like"/>
</dbReference>
<evidence type="ECO:0000256" key="6">
    <source>
        <dbReference type="ARBA" id="ARBA00023125"/>
    </source>
</evidence>
<dbReference type="GO" id="GO:0003697">
    <property type="term" value="F:single-stranded DNA binding"/>
    <property type="evidence" value="ECO:0007669"/>
    <property type="project" value="InterPro"/>
</dbReference>
<dbReference type="GO" id="GO:0008233">
    <property type="term" value="F:peptidase activity"/>
    <property type="evidence" value="ECO:0007669"/>
    <property type="project" value="UniProtKB-KW"/>
</dbReference>
<organism evidence="9 10">
    <name type="scientific">Hoyosella rhizosphaerae</name>
    <dbReference type="NCBI Taxonomy" id="1755582"/>
    <lineage>
        <taxon>Bacteria</taxon>
        <taxon>Bacillati</taxon>
        <taxon>Actinomycetota</taxon>
        <taxon>Actinomycetes</taxon>
        <taxon>Mycobacteriales</taxon>
        <taxon>Hoyosellaceae</taxon>
        <taxon>Hoyosella</taxon>
    </lineage>
</organism>
<evidence type="ECO:0000256" key="4">
    <source>
        <dbReference type="ARBA" id="ARBA00022801"/>
    </source>
</evidence>
<evidence type="ECO:0000256" key="1">
    <source>
        <dbReference type="ARBA" id="ARBA00008136"/>
    </source>
</evidence>
<dbReference type="AlphaFoldDB" id="A0A916UC70"/>
<dbReference type="GO" id="GO:0016829">
    <property type="term" value="F:lyase activity"/>
    <property type="evidence" value="ECO:0007669"/>
    <property type="project" value="UniProtKB-KW"/>
</dbReference>
<reference evidence="9" key="2">
    <citation type="submission" date="2020-09" db="EMBL/GenBank/DDBJ databases">
        <authorList>
            <person name="Sun Q."/>
            <person name="Zhou Y."/>
        </authorList>
    </citation>
    <scope>NUCLEOTIDE SEQUENCE</scope>
    <source>
        <strain evidence="9">CGMCC 1.15478</strain>
    </source>
</reference>
<dbReference type="PANTHER" id="PTHR13604:SF0">
    <property type="entry name" value="ABASIC SITE PROCESSING PROTEIN HMCES"/>
    <property type="match status" value="1"/>
</dbReference>
<name>A0A916UC70_9ACTN</name>
<dbReference type="RefSeq" id="WP_188673639.1">
    <property type="nucleotide sequence ID" value="NZ_BMJH01000002.1"/>
</dbReference>
<dbReference type="Pfam" id="PF02586">
    <property type="entry name" value="SRAP"/>
    <property type="match status" value="1"/>
</dbReference>
<keyword evidence="2 8" id="KW-0645">Protease</keyword>
<dbReference type="SUPFAM" id="SSF143081">
    <property type="entry name" value="BB1717-like"/>
    <property type="match status" value="1"/>
</dbReference>
<dbReference type="Gene3D" id="3.90.1680.10">
    <property type="entry name" value="SOS response associated peptidase-like"/>
    <property type="match status" value="1"/>
</dbReference>
<reference evidence="9" key="1">
    <citation type="journal article" date="2014" name="Int. J. Syst. Evol. Microbiol.">
        <title>Complete genome sequence of Corynebacterium casei LMG S-19264T (=DSM 44701T), isolated from a smear-ripened cheese.</title>
        <authorList>
            <consortium name="US DOE Joint Genome Institute (JGI-PGF)"/>
            <person name="Walter F."/>
            <person name="Albersmeier A."/>
            <person name="Kalinowski J."/>
            <person name="Ruckert C."/>
        </authorList>
    </citation>
    <scope>NUCLEOTIDE SEQUENCE</scope>
    <source>
        <strain evidence="9">CGMCC 1.15478</strain>
    </source>
</reference>
<evidence type="ECO:0000313" key="9">
    <source>
        <dbReference type="EMBL" id="GGC66462.1"/>
    </source>
</evidence>
<evidence type="ECO:0000256" key="7">
    <source>
        <dbReference type="ARBA" id="ARBA00023239"/>
    </source>
</evidence>
<comment type="caution">
    <text evidence="9">The sequence shown here is derived from an EMBL/GenBank/DDBJ whole genome shotgun (WGS) entry which is preliminary data.</text>
</comment>
<keyword evidence="6" id="KW-0238">DNA-binding</keyword>
<keyword evidence="5" id="KW-0190">Covalent protein-DNA linkage</keyword>
<dbReference type="GO" id="GO:0006508">
    <property type="term" value="P:proteolysis"/>
    <property type="evidence" value="ECO:0007669"/>
    <property type="project" value="UniProtKB-KW"/>
</dbReference>
<evidence type="ECO:0000256" key="3">
    <source>
        <dbReference type="ARBA" id="ARBA00022763"/>
    </source>
</evidence>
<dbReference type="PANTHER" id="PTHR13604">
    <property type="entry name" value="DC12-RELATED"/>
    <property type="match status" value="1"/>
</dbReference>
<dbReference type="EC" id="3.4.-.-" evidence="8"/>
<keyword evidence="3" id="KW-0227">DNA damage</keyword>
<dbReference type="EMBL" id="BMJH01000002">
    <property type="protein sequence ID" value="GGC66462.1"/>
    <property type="molecule type" value="Genomic_DNA"/>
</dbReference>
<dbReference type="InterPro" id="IPR003738">
    <property type="entry name" value="SRAP"/>
</dbReference>
<accession>A0A916UC70</accession>
<keyword evidence="4 8" id="KW-0378">Hydrolase</keyword>
<evidence type="ECO:0000256" key="8">
    <source>
        <dbReference type="RuleBase" id="RU364100"/>
    </source>
</evidence>